<dbReference type="PROSITE" id="PS51273">
    <property type="entry name" value="GATASE_TYPE_1"/>
    <property type="match status" value="1"/>
</dbReference>
<dbReference type="PANTHER" id="PTHR11922:SF2">
    <property type="entry name" value="GMP SYNTHASE [GLUTAMINE-HYDROLYZING]"/>
    <property type="match status" value="1"/>
</dbReference>
<keyword evidence="3 9" id="KW-0436">Ligase</keyword>
<evidence type="ECO:0000256" key="1">
    <source>
        <dbReference type="ARBA" id="ARBA00002332"/>
    </source>
</evidence>
<evidence type="ECO:0000313" key="12">
    <source>
        <dbReference type="EMBL" id="NGN67315.1"/>
    </source>
</evidence>
<dbReference type="GO" id="GO:0005829">
    <property type="term" value="C:cytosol"/>
    <property type="evidence" value="ECO:0007669"/>
    <property type="project" value="TreeGrafter"/>
</dbReference>
<dbReference type="Pfam" id="PF02540">
    <property type="entry name" value="NAD_synthase"/>
    <property type="match status" value="1"/>
</dbReference>
<comment type="function">
    <text evidence="1 9">Catalyzes the synthesis of GMP from XMP.</text>
</comment>
<evidence type="ECO:0000256" key="8">
    <source>
        <dbReference type="ARBA" id="ARBA00022962"/>
    </source>
</evidence>
<comment type="catalytic activity">
    <reaction evidence="9">
        <text>XMP + L-glutamine + ATP + H2O = GMP + L-glutamate + AMP + diphosphate + 2 H(+)</text>
        <dbReference type="Rhea" id="RHEA:11680"/>
        <dbReference type="ChEBI" id="CHEBI:15377"/>
        <dbReference type="ChEBI" id="CHEBI:15378"/>
        <dbReference type="ChEBI" id="CHEBI:29985"/>
        <dbReference type="ChEBI" id="CHEBI:30616"/>
        <dbReference type="ChEBI" id="CHEBI:33019"/>
        <dbReference type="ChEBI" id="CHEBI:57464"/>
        <dbReference type="ChEBI" id="CHEBI:58115"/>
        <dbReference type="ChEBI" id="CHEBI:58359"/>
        <dbReference type="ChEBI" id="CHEBI:456215"/>
        <dbReference type="EC" id="6.3.5.2"/>
    </reaction>
</comment>
<reference evidence="12 13" key="1">
    <citation type="submission" date="2020-02" db="EMBL/GenBank/DDBJ databases">
        <title>Whole-genome analyses of novel actinobacteria.</title>
        <authorList>
            <person name="Sahin N."/>
        </authorList>
    </citation>
    <scope>NUCLEOTIDE SEQUENCE [LARGE SCALE GENOMIC DNA]</scope>
    <source>
        <strain evidence="12 13">A7024</strain>
    </source>
</reference>
<protein>
    <recommendedName>
        <fullName evidence="9">GMP synthase [glutamine-hydrolyzing]</fullName>
        <ecNumber evidence="9">6.3.5.2</ecNumber>
    </recommendedName>
    <alternativeName>
        <fullName evidence="9">GMP synthetase</fullName>
    </alternativeName>
    <alternativeName>
        <fullName evidence="9">Glutamine amidotransferase</fullName>
    </alternativeName>
</protein>
<dbReference type="Pfam" id="PF00958">
    <property type="entry name" value="GMP_synt_C"/>
    <property type="match status" value="1"/>
</dbReference>
<dbReference type="Gene3D" id="3.40.50.620">
    <property type="entry name" value="HUPs"/>
    <property type="match status" value="1"/>
</dbReference>
<dbReference type="PANTHER" id="PTHR11922">
    <property type="entry name" value="GMP SYNTHASE-RELATED"/>
    <property type="match status" value="1"/>
</dbReference>
<dbReference type="EMBL" id="JAAKZV010000135">
    <property type="protein sequence ID" value="NGN67315.1"/>
    <property type="molecule type" value="Genomic_DNA"/>
</dbReference>
<dbReference type="GO" id="GO:0003921">
    <property type="term" value="F:GMP synthase activity"/>
    <property type="evidence" value="ECO:0007669"/>
    <property type="project" value="InterPro"/>
</dbReference>
<evidence type="ECO:0000256" key="6">
    <source>
        <dbReference type="ARBA" id="ARBA00022755"/>
    </source>
</evidence>
<keyword evidence="13" id="KW-1185">Reference proteome</keyword>
<accession>A0A6G4U4Z9</accession>
<evidence type="ECO:0000256" key="5">
    <source>
        <dbReference type="ARBA" id="ARBA00022749"/>
    </source>
</evidence>
<name>A0A6G4U4Z9_9ACTN</name>
<dbReference type="RefSeq" id="WP_165240611.1">
    <property type="nucleotide sequence ID" value="NZ_JAAKZV010000135.1"/>
</dbReference>
<keyword evidence="4 9" id="KW-0547">Nucleotide-binding</keyword>
<evidence type="ECO:0000259" key="11">
    <source>
        <dbReference type="PROSITE" id="PS51553"/>
    </source>
</evidence>
<comment type="pathway">
    <text evidence="2 9">Purine metabolism; GMP biosynthesis; GMP from XMP (L-Gln route): step 1/1.</text>
</comment>
<dbReference type="Proteomes" id="UP000481583">
    <property type="component" value="Unassembled WGS sequence"/>
</dbReference>
<dbReference type="InterPro" id="IPR022955">
    <property type="entry name" value="GMP_synthase"/>
</dbReference>
<sequence>MASATPETPDTVLVVDFGAQYAQLIARRVREARIYSEIVPSTMPVAEILAKNPAAIILSGGPSSVYAEGAPAMDRALFEAGVPVFGMCYGFQLMAQTLGGTVDNDGSREYGRTELTVSRPDSTLFEGTPVKQDVWMSHGDACSAAPEGFIVTAATDGVPVAAFENDAKKLFGVQHHPEVMHSTYGQQVLEHFLYRGAGLKPTWTTASVVEESVAAIREQVGSKRAICGLSGGVDSAVAAALVQKAIGDQLTCVYVDHGLMRKGESEQVEKDFVAATGVQLKVVEAEERFLSALAGVSDPEEKRKIIGREFIRVFEQAQAEIVAEAPGDQPVEFLVQGTLYPDVVESGGGTGTANIKSHHNVGGLPEDLEFQLVEPLRRLFKDEVRMVGKQLGLPDEIVQRQPFPGPGLGIRIVGEVTKERLDLLRDADAIAREELTAAGLDTEIWQCPVVLLADVRSVGVQGDGRTYGHPIVLRPVSSEDAMTADWTRMPYDVLARISTRITNEVADVNRVVLDVTSKPPGTIEWE</sequence>
<feature type="active site" evidence="9">
    <location>
        <position position="178"/>
    </location>
</feature>
<gene>
    <name evidence="9 12" type="primary">guaA</name>
    <name evidence="12" type="ORF">G5C51_25840</name>
</gene>
<dbReference type="AlphaFoldDB" id="A0A6G4U4Z9"/>
<dbReference type="NCBIfam" id="TIGR00888">
    <property type="entry name" value="guaA_Nterm"/>
    <property type="match status" value="1"/>
</dbReference>
<dbReference type="InterPro" id="IPR022310">
    <property type="entry name" value="NAD/GMP_synthase"/>
</dbReference>
<dbReference type="FunFam" id="3.40.50.620:FF:000001">
    <property type="entry name" value="GMP synthase [glutamine-hydrolyzing]"/>
    <property type="match status" value="1"/>
</dbReference>
<evidence type="ECO:0000313" key="13">
    <source>
        <dbReference type="Proteomes" id="UP000481583"/>
    </source>
</evidence>
<dbReference type="InterPro" id="IPR014729">
    <property type="entry name" value="Rossmann-like_a/b/a_fold"/>
</dbReference>
<feature type="binding site" evidence="10">
    <location>
        <begin position="230"/>
        <end position="236"/>
    </location>
    <ligand>
        <name>ATP</name>
        <dbReference type="ChEBI" id="CHEBI:30616"/>
    </ligand>
</feature>
<dbReference type="CDD" id="cd01742">
    <property type="entry name" value="GATase1_GMP_Synthase"/>
    <property type="match status" value="1"/>
</dbReference>
<dbReference type="InterPro" id="IPR029062">
    <property type="entry name" value="Class_I_gatase-like"/>
</dbReference>
<dbReference type="SUPFAM" id="SSF54810">
    <property type="entry name" value="GMP synthetase C-terminal dimerisation domain"/>
    <property type="match status" value="1"/>
</dbReference>
<keyword evidence="5 9" id="KW-0332">GMP biosynthesis</keyword>
<keyword evidence="7 9" id="KW-0067">ATP-binding</keyword>
<evidence type="ECO:0000256" key="10">
    <source>
        <dbReference type="PROSITE-ProRule" id="PRU00886"/>
    </source>
</evidence>
<dbReference type="PRINTS" id="PR00097">
    <property type="entry name" value="ANTSNTHASEII"/>
</dbReference>
<evidence type="ECO:0000256" key="4">
    <source>
        <dbReference type="ARBA" id="ARBA00022741"/>
    </source>
</evidence>
<evidence type="ECO:0000256" key="2">
    <source>
        <dbReference type="ARBA" id="ARBA00005153"/>
    </source>
</evidence>
<dbReference type="FunFam" id="3.30.300.10:FF:000002">
    <property type="entry name" value="GMP synthase [glutamine-hydrolyzing]"/>
    <property type="match status" value="1"/>
</dbReference>
<dbReference type="NCBIfam" id="TIGR00884">
    <property type="entry name" value="guaA_Cterm"/>
    <property type="match status" value="1"/>
</dbReference>
<dbReference type="PRINTS" id="PR00096">
    <property type="entry name" value="GATASE"/>
</dbReference>
<feature type="active site" evidence="9">
    <location>
        <position position="176"/>
    </location>
</feature>
<keyword evidence="8 9" id="KW-0315">Glutamine amidotransferase</keyword>
<dbReference type="Gene3D" id="3.40.50.880">
    <property type="match status" value="1"/>
</dbReference>
<dbReference type="SUPFAM" id="SSF52317">
    <property type="entry name" value="Class I glutamine amidotransferase-like"/>
    <property type="match status" value="1"/>
</dbReference>
<dbReference type="Pfam" id="PF00117">
    <property type="entry name" value="GATase"/>
    <property type="match status" value="1"/>
</dbReference>
<organism evidence="12 13">
    <name type="scientific">Streptomyces coryli</name>
    <dbReference type="NCBI Taxonomy" id="1128680"/>
    <lineage>
        <taxon>Bacteria</taxon>
        <taxon>Bacillati</taxon>
        <taxon>Actinomycetota</taxon>
        <taxon>Actinomycetes</taxon>
        <taxon>Kitasatosporales</taxon>
        <taxon>Streptomycetaceae</taxon>
        <taxon>Streptomyces</taxon>
    </lineage>
</organism>
<dbReference type="InterPro" id="IPR025777">
    <property type="entry name" value="GMPS_ATP_PPase_dom"/>
</dbReference>
<dbReference type="SUPFAM" id="SSF52402">
    <property type="entry name" value="Adenine nucleotide alpha hydrolases-like"/>
    <property type="match status" value="1"/>
</dbReference>
<dbReference type="InterPro" id="IPR004739">
    <property type="entry name" value="GMP_synth_GATase"/>
</dbReference>
<dbReference type="PROSITE" id="PS51553">
    <property type="entry name" value="GMPS_ATP_PPASE"/>
    <property type="match status" value="1"/>
</dbReference>
<dbReference type="InterPro" id="IPR001674">
    <property type="entry name" value="GMP_synth_C"/>
</dbReference>
<dbReference type="Gene3D" id="3.30.300.10">
    <property type="match status" value="1"/>
</dbReference>
<dbReference type="CDD" id="cd01997">
    <property type="entry name" value="GMP_synthase_C"/>
    <property type="match status" value="1"/>
</dbReference>
<dbReference type="InterPro" id="IPR017926">
    <property type="entry name" value="GATASE"/>
</dbReference>
<feature type="domain" description="GMPS ATP-PPase" evidence="11">
    <location>
        <begin position="203"/>
        <end position="400"/>
    </location>
</feature>
<dbReference type="UniPathway" id="UPA00189">
    <property type="reaction ID" value="UER00296"/>
</dbReference>
<proteinExistence type="inferred from homology"/>
<feature type="active site" description="Nucleophile" evidence="9">
    <location>
        <position position="88"/>
    </location>
</feature>
<comment type="subunit">
    <text evidence="9">Homodimer.</text>
</comment>
<evidence type="ECO:0000256" key="7">
    <source>
        <dbReference type="ARBA" id="ARBA00022840"/>
    </source>
</evidence>
<dbReference type="PRINTS" id="PR00099">
    <property type="entry name" value="CPSGATASE"/>
</dbReference>
<dbReference type="GO" id="GO:0005524">
    <property type="term" value="F:ATP binding"/>
    <property type="evidence" value="ECO:0007669"/>
    <property type="project" value="UniProtKB-UniRule"/>
</dbReference>
<dbReference type="FunFam" id="3.40.50.880:FF:000001">
    <property type="entry name" value="GMP synthase [glutamine-hydrolyzing]"/>
    <property type="match status" value="1"/>
</dbReference>
<dbReference type="HAMAP" id="MF_00344">
    <property type="entry name" value="GMP_synthase"/>
    <property type="match status" value="1"/>
</dbReference>
<dbReference type="EC" id="6.3.5.2" evidence="9"/>
<dbReference type="NCBIfam" id="NF000848">
    <property type="entry name" value="PRK00074.1"/>
    <property type="match status" value="1"/>
</dbReference>
<evidence type="ECO:0000256" key="3">
    <source>
        <dbReference type="ARBA" id="ARBA00022598"/>
    </source>
</evidence>
<evidence type="ECO:0000256" key="9">
    <source>
        <dbReference type="HAMAP-Rule" id="MF_00344"/>
    </source>
</evidence>
<keyword evidence="6 9" id="KW-0658">Purine biosynthesis</keyword>
<comment type="caution">
    <text evidence="12">The sequence shown here is derived from an EMBL/GenBank/DDBJ whole genome shotgun (WGS) entry which is preliminary data.</text>
</comment>